<sequence length="86" mass="9929">MSSKSSNNTVLLRFFIIKSSKPTAPRFKSVPTKLLFFKEREVRLEPQIIHRAILVMMTELNGTPPAPSDLFVHTHQHRKNKLECGR</sequence>
<accession>A0ACB0LC49</accession>
<proteinExistence type="predicted"/>
<reference evidence="1" key="1">
    <citation type="submission" date="2023-10" db="EMBL/GenBank/DDBJ databases">
        <authorList>
            <person name="Rodriguez Cubillos JULIANA M."/>
            <person name="De Vega J."/>
        </authorList>
    </citation>
    <scope>NUCLEOTIDE SEQUENCE</scope>
</reference>
<gene>
    <name evidence="1" type="ORF">MILVUS5_LOCUS31157</name>
</gene>
<comment type="caution">
    <text evidence="1">The sequence shown here is derived from an EMBL/GenBank/DDBJ whole genome shotgun (WGS) entry which is preliminary data.</text>
</comment>
<protein>
    <submittedName>
        <fullName evidence="1">Uncharacterized protein</fullName>
    </submittedName>
</protein>
<evidence type="ECO:0000313" key="2">
    <source>
        <dbReference type="Proteomes" id="UP001177021"/>
    </source>
</evidence>
<dbReference type="Proteomes" id="UP001177021">
    <property type="component" value="Unassembled WGS sequence"/>
</dbReference>
<dbReference type="EMBL" id="CASHSV030000513">
    <property type="protein sequence ID" value="CAJ2666350.1"/>
    <property type="molecule type" value="Genomic_DNA"/>
</dbReference>
<organism evidence="1 2">
    <name type="scientific">Trifolium pratense</name>
    <name type="common">Red clover</name>
    <dbReference type="NCBI Taxonomy" id="57577"/>
    <lineage>
        <taxon>Eukaryota</taxon>
        <taxon>Viridiplantae</taxon>
        <taxon>Streptophyta</taxon>
        <taxon>Embryophyta</taxon>
        <taxon>Tracheophyta</taxon>
        <taxon>Spermatophyta</taxon>
        <taxon>Magnoliopsida</taxon>
        <taxon>eudicotyledons</taxon>
        <taxon>Gunneridae</taxon>
        <taxon>Pentapetalae</taxon>
        <taxon>rosids</taxon>
        <taxon>fabids</taxon>
        <taxon>Fabales</taxon>
        <taxon>Fabaceae</taxon>
        <taxon>Papilionoideae</taxon>
        <taxon>50 kb inversion clade</taxon>
        <taxon>NPAAA clade</taxon>
        <taxon>Hologalegina</taxon>
        <taxon>IRL clade</taxon>
        <taxon>Trifolieae</taxon>
        <taxon>Trifolium</taxon>
    </lineage>
</organism>
<evidence type="ECO:0000313" key="1">
    <source>
        <dbReference type="EMBL" id="CAJ2666350.1"/>
    </source>
</evidence>
<keyword evidence="2" id="KW-1185">Reference proteome</keyword>
<name>A0ACB0LC49_TRIPR</name>